<comment type="subcellular location">
    <subcellularLocation>
        <location evidence="2">Membrane</location>
        <topology evidence="2">Multi-pass membrane protein</topology>
    </subcellularLocation>
</comment>
<organism evidence="15">
    <name type="scientific">uncultured Solirubrobacteraceae bacterium</name>
    <dbReference type="NCBI Taxonomy" id="1162706"/>
    <lineage>
        <taxon>Bacteria</taxon>
        <taxon>Bacillati</taxon>
        <taxon>Actinomycetota</taxon>
        <taxon>Thermoleophilia</taxon>
        <taxon>Solirubrobacterales</taxon>
        <taxon>Solirubrobacteraceae</taxon>
        <taxon>environmental samples</taxon>
    </lineage>
</organism>
<evidence type="ECO:0000256" key="7">
    <source>
        <dbReference type="ARBA" id="ARBA00022801"/>
    </source>
</evidence>
<feature type="domain" description="Peptidase M50" evidence="14">
    <location>
        <begin position="107"/>
        <end position="181"/>
    </location>
</feature>
<dbReference type="EMBL" id="CADCVR010000089">
    <property type="protein sequence ID" value="CAA9514345.1"/>
    <property type="molecule type" value="Genomic_DNA"/>
</dbReference>
<keyword evidence="8" id="KW-0862">Zinc</keyword>
<dbReference type="AlphaFoldDB" id="A0A6J4T5H7"/>
<dbReference type="GO" id="GO:0008237">
    <property type="term" value="F:metallopeptidase activity"/>
    <property type="evidence" value="ECO:0007669"/>
    <property type="project" value="UniProtKB-KW"/>
</dbReference>
<feature type="transmembrane region" description="Helical" evidence="13">
    <location>
        <begin position="279"/>
        <end position="301"/>
    </location>
</feature>
<feature type="compositionally biased region" description="Basic and acidic residues" evidence="12">
    <location>
        <begin position="36"/>
        <end position="51"/>
    </location>
</feature>
<evidence type="ECO:0000256" key="4">
    <source>
        <dbReference type="ARBA" id="ARBA00022670"/>
    </source>
</evidence>
<dbReference type="GO" id="GO:0016020">
    <property type="term" value="C:membrane"/>
    <property type="evidence" value="ECO:0007669"/>
    <property type="project" value="UniProtKB-SubCell"/>
</dbReference>
<keyword evidence="10 15" id="KW-0482">Metalloprotease</keyword>
<evidence type="ECO:0000256" key="13">
    <source>
        <dbReference type="SAM" id="Phobius"/>
    </source>
</evidence>
<evidence type="ECO:0000256" key="8">
    <source>
        <dbReference type="ARBA" id="ARBA00022833"/>
    </source>
</evidence>
<comment type="similarity">
    <text evidence="3">Belongs to the peptidase M50B family.</text>
</comment>
<keyword evidence="6" id="KW-0479">Metal-binding</keyword>
<dbReference type="Pfam" id="PF02163">
    <property type="entry name" value="Peptidase_M50"/>
    <property type="match status" value="1"/>
</dbReference>
<keyword evidence="4 15" id="KW-0645">Protease</keyword>
<sequence length="308" mass="33184">MENDPRATLPGGWLPPGPAAPATAPPPTYAPAPHEPAPRERAPHEPGPKPERTGLKRFLGPLVFLAALVLKFGKVALLFIGKAKFLTTSLSMLVSIAAYTFIFGFWFAVGFVVLLLIHEMGHVIQLRREGIEASAPLFVPFLGAVIGAKSLGEDATAEARVGLAGPVLGTLGAAACIPLYTLTGEEIFKALAFTGFFLNLFNLIPLTPLDGGRAMAALSPWMWFAGLLAFALLAFTMPNPIIFLILILGGFDSFRRFKAYRAGGEESRRYYKVSPRNRAIVLAAYLGLIALLVVGMDLTFIERDFSDV</sequence>
<feature type="region of interest" description="Disordered" evidence="12">
    <location>
        <begin position="1"/>
        <end position="51"/>
    </location>
</feature>
<evidence type="ECO:0000256" key="5">
    <source>
        <dbReference type="ARBA" id="ARBA00022692"/>
    </source>
</evidence>
<keyword evidence="5 13" id="KW-0812">Transmembrane</keyword>
<dbReference type="PANTHER" id="PTHR39188">
    <property type="entry name" value="MEMBRANE-ASSOCIATED ZINC METALLOPROTEASE M50B"/>
    <property type="match status" value="1"/>
</dbReference>
<protein>
    <submittedName>
        <fullName evidence="15">Membrane metalloprotease</fullName>
    </submittedName>
</protein>
<gene>
    <name evidence="15" type="ORF">AVDCRST_MAG53-2972</name>
</gene>
<keyword evidence="7" id="KW-0378">Hydrolase</keyword>
<evidence type="ECO:0000256" key="3">
    <source>
        <dbReference type="ARBA" id="ARBA00007931"/>
    </source>
</evidence>
<dbReference type="PANTHER" id="PTHR39188:SF3">
    <property type="entry name" value="STAGE IV SPORULATION PROTEIN FB"/>
    <property type="match status" value="1"/>
</dbReference>
<feature type="transmembrane region" description="Helical" evidence="13">
    <location>
        <begin position="58"/>
        <end position="80"/>
    </location>
</feature>
<dbReference type="GO" id="GO:0006508">
    <property type="term" value="P:proteolysis"/>
    <property type="evidence" value="ECO:0007669"/>
    <property type="project" value="UniProtKB-KW"/>
</dbReference>
<evidence type="ECO:0000256" key="11">
    <source>
        <dbReference type="ARBA" id="ARBA00023136"/>
    </source>
</evidence>
<evidence type="ECO:0000256" key="10">
    <source>
        <dbReference type="ARBA" id="ARBA00023049"/>
    </source>
</evidence>
<feature type="transmembrane region" description="Helical" evidence="13">
    <location>
        <begin position="190"/>
        <end position="209"/>
    </location>
</feature>
<comment type="cofactor">
    <cofactor evidence="1">
        <name>Zn(2+)</name>
        <dbReference type="ChEBI" id="CHEBI:29105"/>
    </cofactor>
</comment>
<reference evidence="15" key="1">
    <citation type="submission" date="2020-02" db="EMBL/GenBank/DDBJ databases">
        <authorList>
            <person name="Meier V. D."/>
        </authorList>
    </citation>
    <scope>NUCLEOTIDE SEQUENCE</scope>
    <source>
        <strain evidence="15">AVDCRST_MAG53</strain>
    </source>
</reference>
<feature type="transmembrane region" description="Helical" evidence="13">
    <location>
        <begin position="92"/>
        <end position="118"/>
    </location>
</feature>
<keyword evidence="9 13" id="KW-1133">Transmembrane helix</keyword>
<evidence type="ECO:0000313" key="15">
    <source>
        <dbReference type="EMBL" id="CAA9514345.1"/>
    </source>
</evidence>
<name>A0A6J4T5H7_9ACTN</name>
<feature type="transmembrane region" description="Helical" evidence="13">
    <location>
        <begin position="163"/>
        <end position="183"/>
    </location>
</feature>
<dbReference type="CDD" id="cd06160">
    <property type="entry name" value="S2P-M50_like_2"/>
    <property type="match status" value="1"/>
</dbReference>
<evidence type="ECO:0000256" key="1">
    <source>
        <dbReference type="ARBA" id="ARBA00001947"/>
    </source>
</evidence>
<dbReference type="InterPro" id="IPR008915">
    <property type="entry name" value="Peptidase_M50"/>
</dbReference>
<evidence type="ECO:0000256" key="9">
    <source>
        <dbReference type="ARBA" id="ARBA00022989"/>
    </source>
</evidence>
<accession>A0A6J4T5H7</accession>
<feature type="compositionally biased region" description="Pro residues" evidence="12">
    <location>
        <begin position="13"/>
        <end position="35"/>
    </location>
</feature>
<evidence type="ECO:0000256" key="2">
    <source>
        <dbReference type="ARBA" id="ARBA00004141"/>
    </source>
</evidence>
<dbReference type="GO" id="GO:0046872">
    <property type="term" value="F:metal ion binding"/>
    <property type="evidence" value="ECO:0007669"/>
    <property type="project" value="UniProtKB-KW"/>
</dbReference>
<evidence type="ECO:0000259" key="14">
    <source>
        <dbReference type="Pfam" id="PF02163"/>
    </source>
</evidence>
<evidence type="ECO:0000256" key="6">
    <source>
        <dbReference type="ARBA" id="ARBA00022723"/>
    </source>
</evidence>
<feature type="transmembrane region" description="Helical" evidence="13">
    <location>
        <begin position="221"/>
        <end position="251"/>
    </location>
</feature>
<keyword evidence="11 13" id="KW-0472">Membrane</keyword>
<evidence type="ECO:0000256" key="12">
    <source>
        <dbReference type="SAM" id="MobiDB-lite"/>
    </source>
</evidence>
<feature type="transmembrane region" description="Helical" evidence="13">
    <location>
        <begin position="130"/>
        <end position="151"/>
    </location>
</feature>
<proteinExistence type="inferred from homology"/>